<evidence type="ECO:0000313" key="2">
    <source>
        <dbReference type="Proteomes" id="UP001652582"/>
    </source>
</evidence>
<sequence>MKSLLIFPTVLFAVVAITSATSQDGGVIVVDVPDSDDAFPNNPKGFVIDEAFYMSPDLNVVDNDDGIDQDFYRPSDPSGIDDSAGLYVPDYPKYDDPMLRGGA</sequence>
<keyword evidence="2" id="KW-1185">Reference proteome</keyword>
<evidence type="ECO:0000256" key="1">
    <source>
        <dbReference type="SAM" id="SignalP"/>
    </source>
</evidence>
<feature type="chain" id="PRO_5046885889" evidence="1">
    <location>
        <begin position="21"/>
        <end position="103"/>
    </location>
</feature>
<name>A0ABM3LXI9_BICAN</name>
<keyword evidence="1" id="KW-0732">Signal</keyword>
<gene>
    <name evidence="3" type="primary">LOC112058034</name>
</gene>
<feature type="signal peptide" evidence="1">
    <location>
        <begin position="1"/>
        <end position="20"/>
    </location>
</feature>
<organism evidence="2 3">
    <name type="scientific">Bicyclus anynana</name>
    <name type="common">Squinting bush brown butterfly</name>
    <dbReference type="NCBI Taxonomy" id="110368"/>
    <lineage>
        <taxon>Eukaryota</taxon>
        <taxon>Metazoa</taxon>
        <taxon>Ecdysozoa</taxon>
        <taxon>Arthropoda</taxon>
        <taxon>Hexapoda</taxon>
        <taxon>Insecta</taxon>
        <taxon>Pterygota</taxon>
        <taxon>Neoptera</taxon>
        <taxon>Endopterygota</taxon>
        <taxon>Lepidoptera</taxon>
        <taxon>Glossata</taxon>
        <taxon>Ditrysia</taxon>
        <taxon>Papilionoidea</taxon>
        <taxon>Nymphalidae</taxon>
        <taxon>Satyrinae</taxon>
        <taxon>Satyrini</taxon>
        <taxon>Mycalesina</taxon>
        <taxon>Bicyclus</taxon>
    </lineage>
</organism>
<protein>
    <submittedName>
        <fullName evidence="3">Uncharacterized protein LOC112058034 isoform X2</fullName>
    </submittedName>
</protein>
<proteinExistence type="predicted"/>
<reference evidence="3" key="1">
    <citation type="submission" date="2025-08" db="UniProtKB">
        <authorList>
            <consortium name="RefSeq"/>
        </authorList>
    </citation>
    <scope>IDENTIFICATION</scope>
</reference>
<evidence type="ECO:0000313" key="3">
    <source>
        <dbReference type="RefSeq" id="XP_052743789.1"/>
    </source>
</evidence>
<dbReference type="GeneID" id="112058034"/>
<dbReference type="RefSeq" id="XP_052743789.1">
    <property type="nucleotide sequence ID" value="XM_052887829.1"/>
</dbReference>
<accession>A0ABM3LXI9</accession>
<dbReference type="Proteomes" id="UP001652582">
    <property type="component" value="Chromosome 20"/>
</dbReference>